<evidence type="ECO:0000313" key="3">
    <source>
        <dbReference type="EMBL" id="NFI22114.1"/>
    </source>
</evidence>
<dbReference type="Proteomes" id="UP000478995">
    <property type="component" value="Unassembled WGS sequence"/>
</dbReference>
<evidence type="ECO:0000313" key="7">
    <source>
        <dbReference type="Proteomes" id="UP000480039"/>
    </source>
</evidence>
<dbReference type="AlphaFoldDB" id="A0A0E1QKZ8"/>
<gene>
    <name evidence="2" type="ORF">FC794_05410</name>
    <name evidence="4" type="ORF">FC871_09775</name>
    <name evidence="3" type="ORF">FC964_12145</name>
    <name evidence="1" type="ORF">FCV25_08545</name>
</gene>
<dbReference type="EMBL" id="SWOY01000001">
    <property type="protein sequence ID" value="NFG16237.1"/>
    <property type="molecule type" value="Genomic_DNA"/>
</dbReference>
<dbReference type="Proteomes" id="UP000480039">
    <property type="component" value="Unassembled WGS sequence"/>
</dbReference>
<evidence type="ECO:0000313" key="1">
    <source>
        <dbReference type="EMBL" id="NFF01824.1"/>
    </source>
</evidence>
<protein>
    <recommendedName>
        <fullName evidence="9">AraC family transcriptional regulator</fullName>
    </recommendedName>
</protein>
<evidence type="ECO:0000313" key="2">
    <source>
        <dbReference type="EMBL" id="NFG16237.1"/>
    </source>
</evidence>
<dbReference type="OMA" id="DEIECPN"/>
<accession>A0A0E1QKZ8</accession>
<dbReference type="Proteomes" id="UP000482543">
    <property type="component" value="Unassembled WGS sequence"/>
</dbReference>
<evidence type="ECO:0000313" key="4">
    <source>
        <dbReference type="EMBL" id="NFJ08759.1"/>
    </source>
</evidence>
<proteinExistence type="predicted"/>
<evidence type="ECO:0000313" key="6">
    <source>
        <dbReference type="Proteomes" id="UP000478995"/>
    </source>
</evidence>
<evidence type="ECO:0000313" key="5">
    <source>
        <dbReference type="Proteomes" id="UP000472521"/>
    </source>
</evidence>
<dbReference type="GeneID" id="5186151"/>
<dbReference type="RefSeq" id="WP_003359049.1">
    <property type="nucleotide sequence ID" value="NZ_AP014696.1"/>
</dbReference>
<evidence type="ECO:0000313" key="8">
    <source>
        <dbReference type="Proteomes" id="UP000482543"/>
    </source>
</evidence>
<dbReference type="EMBL" id="SWRJ01000003">
    <property type="protein sequence ID" value="NFI22114.1"/>
    <property type="molecule type" value="Genomic_DNA"/>
</dbReference>
<sequence length="139" mass="15983">MKSITSKVSYLKGLIEGLEVKKDSKEGKVISVMSDILQDIAYEVEEMKESQSIIQEYVDTIDQDLLSLQEDFYDEDEDEDFLEDFLGIECPMCDETIYIDKDVFGGKGNICCPNCHKEISLNNIYSCDYECEELKNKND</sequence>
<dbReference type="NCBIfam" id="NF045650">
    <property type="entry name" value="CD1247_Nterm"/>
    <property type="match status" value="1"/>
</dbReference>
<evidence type="ECO:0008006" key="9">
    <source>
        <dbReference type="Google" id="ProtNLM"/>
    </source>
</evidence>
<reference evidence="5 6" key="1">
    <citation type="submission" date="2019-04" db="EMBL/GenBank/DDBJ databases">
        <title>Genome sequencing of Clostridium botulinum Groups I-IV and Clostridium butyricum.</title>
        <authorList>
            <person name="Brunt J."/>
            <person name="Van Vliet A.H.M."/>
            <person name="Stringer S.C."/>
            <person name="Carter A.T."/>
            <person name="Peck M.W."/>
        </authorList>
    </citation>
    <scope>NUCLEOTIDE SEQUENCE [LARGE SCALE GENOMIC DNA]</scope>
    <source>
        <strain evidence="4 7">Colworth BL30</strain>
        <strain evidence="3 8">IFR 15/034</strain>
        <strain evidence="2 6">IFR 18/037</strain>
        <strain evidence="1 5">IFR 18/054</strain>
    </source>
</reference>
<dbReference type="EMBL" id="SWQE01000004">
    <property type="protein sequence ID" value="NFJ08759.1"/>
    <property type="molecule type" value="Genomic_DNA"/>
</dbReference>
<dbReference type="Proteomes" id="UP000472521">
    <property type="component" value="Unassembled WGS sequence"/>
</dbReference>
<organism evidence="1 5">
    <name type="scientific">Clostridium botulinum</name>
    <dbReference type="NCBI Taxonomy" id="1491"/>
    <lineage>
        <taxon>Bacteria</taxon>
        <taxon>Bacillati</taxon>
        <taxon>Bacillota</taxon>
        <taxon>Clostridia</taxon>
        <taxon>Eubacteriales</taxon>
        <taxon>Clostridiaceae</taxon>
        <taxon>Clostridium</taxon>
    </lineage>
</organism>
<name>A0A0E1QKZ8_CLOBO</name>
<comment type="caution">
    <text evidence="1">The sequence shown here is derived from an EMBL/GenBank/DDBJ whole genome shotgun (WGS) entry which is preliminary data.</text>
</comment>
<dbReference type="OrthoDB" id="2381377at2"/>
<dbReference type="InterPro" id="IPR054688">
    <property type="entry name" value="CD1247_N"/>
</dbReference>
<dbReference type="EMBL" id="SWND01000004">
    <property type="protein sequence ID" value="NFF01824.1"/>
    <property type="molecule type" value="Genomic_DNA"/>
</dbReference>